<accession>A0A917YM20</accession>
<dbReference type="GO" id="GO:0030677">
    <property type="term" value="C:ribonuclease P complex"/>
    <property type="evidence" value="ECO:0007669"/>
    <property type="project" value="TreeGrafter"/>
</dbReference>
<dbReference type="GO" id="GO:0042781">
    <property type="term" value="F:3'-tRNA processing endoribonuclease activity"/>
    <property type="evidence" value="ECO:0007669"/>
    <property type="project" value="TreeGrafter"/>
</dbReference>
<comment type="caution">
    <text evidence="9">The sequence shown here is derived from an EMBL/GenBank/DDBJ whole genome shotgun (WGS) entry which is preliminary data.</text>
</comment>
<evidence type="ECO:0000313" key="9">
    <source>
        <dbReference type="EMBL" id="GGO36167.1"/>
    </source>
</evidence>
<keyword evidence="4 7" id="KW-0255">Endonuclease</keyword>
<comment type="similarity">
    <text evidence="7">Belongs to the RnpA family.</text>
</comment>
<dbReference type="Gene3D" id="3.30.230.10">
    <property type="match status" value="1"/>
</dbReference>
<dbReference type="OrthoDB" id="9810867at2"/>
<dbReference type="RefSeq" id="WP_146287671.1">
    <property type="nucleotide sequence ID" value="NZ_BMLP01000007.1"/>
</dbReference>
<dbReference type="EMBL" id="BMLP01000007">
    <property type="protein sequence ID" value="GGO36167.1"/>
    <property type="molecule type" value="Genomic_DNA"/>
</dbReference>
<evidence type="ECO:0000313" key="10">
    <source>
        <dbReference type="Proteomes" id="UP000598196"/>
    </source>
</evidence>
<dbReference type="PANTHER" id="PTHR33992:SF1">
    <property type="entry name" value="RIBONUCLEASE P PROTEIN COMPONENT"/>
    <property type="match status" value="1"/>
</dbReference>
<sequence>MTPPLAQEADRVAGASAAKAAVLSCLPYTILALRSDFLRAASARRQGSQGFLLQARRRDDGSDAVRVGFTCSKKIGNAVMRNRAKRRLREVVRAVLPPLAQPGWDYVLVGRPGVTVSRDFAALKSDLEGALRQIHRDRPPRAEP</sequence>
<name>A0A917YM20_9RHOB</name>
<dbReference type="Proteomes" id="UP000598196">
    <property type="component" value="Unassembled WGS sequence"/>
</dbReference>
<evidence type="ECO:0000256" key="3">
    <source>
        <dbReference type="ARBA" id="ARBA00022722"/>
    </source>
</evidence>
<keyword evidence="2 7" id="KW-0819">tRNA processing</keyword>
<proteinExistence type="inferred from homology"/>
<dbReference type="NCBIfam" id="TIGR00188">
    <property type="entry name" value="rnpA"/>
    <property type="match status" value="1"/>
</dbReference>
<evidence type="ECO:0000256" key="2">
    <source>
        <dbReference type="ARBA" id="ARBA00022694"/>
    </source>
</evidence>
<dbReference type="InterPro" id="IPR000100">
    <property type="entry name" value="RNase_P"/>
</dbReference>
<keyword evidence="6 7" id="KW-0694">RNA-binding</keyword>
<evidence type="ECO:0000256" key="8">
    <source>
        <dbReference type="NCBIfam" id="TIGR00188"/>
    </source>
</evidence>
<dbReference type="SUPFAM" id="SSF54211">
    <property type="entry name" value="Ribosomal protein S5 domain 2-like"/>
    <property type="match status" value="1"/>
</dbReference>
<reference evidence="9 10" key="1">
    <citation type="journal article" date="2014" name="Int. J. Syst. Evol. Microbiol.">
        <title>Complete genome sequence of Corynebacterium casei LMG S-19264T (=DSM 44701T), isolated from a smear-ripened cheese.</title>
        <authorList>
            <consortium name="US DOE Joint Genome Institute (JGI-PGF)"/>
            <person name="Walter F."/>
            <person name="Albersmeier A."/>
            <person name="Kalinowski J."/>
            <person name="Ruckert C."/>
        </authorList>
    </citation>
    <scope>NUCLEOTIDE SEQUENCE [LARGE SCALE GENOMIC DNA]</scope>
    <source>
        <strain evidence="9 10">CGMCC 1.7029</strain>
    </source>
</reference>
<keyword evidence="10" id="KW-1185">Reference proteome</keyword>
<keyword evidence="5 7" id="KW-0378">Hydrolase</keyword>
<organism evidence="9 10">
    <name type="scientific">Gemmobacter aquaticus</name>
    <dbReference type="NCBI Taxonomy" id="490185"/>
    <lineage>
        <taxon>Bacteria</taxon>
        <taxon>Pseudomonadati</taxon>
        <taxon>Pseudomonadota</taxon>
        <taxon>Alphaproteobacteria</taxon>
        <taxon>Rhodobacterales</taxon>
        <taxon>Paracoccaceae</taxon>
        <taxon>Gemmobacter</taxon>
    </lineage>
</organism>
<dbReference type="Pfam" id="PF00825">
    <property type="entry name" value="Ribonuclease_P"/>
    <property type="match status" value="1"/>
</dbReference>
<dbReference type="GO" id="GO:0000049">
    <property type="term" value="F:tRNA binding"/>
    <property type="evidence" value="ECO:0007669"/>
    <property type="project" value="UniProtKB-UniRule"/>
</dbReference>
<evidence type="ECO:0000256" key="1">
    <source>
        <dbReference type="ARBA" id="ARBA00002663"/>
    </source>
</evidence>
<dbReference type="AlphaFoldDB" id="A0A917YM20"/>
<evidence type="ECO:0000256" key="7">
    <source>
        <dbReference type="HAMAP-Rule" id="MF_00227"/>
    </source>
</evidence>
<comment type="function">
    <text evidence="1 7">RNaseP catalyzes the removal of the 5'-leader sequence from pre-tRNA to produce the mature 5'-terminus. It can also cleave other RNA substrates such as 4.5S RNA. The protein component plays an auxiliary but essential role in vivo by binding to the 5'-leader sequence and broadening the substrate specificity of the ribozyme.</text>
</comment>
<comment type="catalytic activity">
    <reaction evidence="7">
        <text>Endonucleolytic cleavage of RNA, removing 5'-extranucleotides from tRNA precursor.</text>
        <dbReference type="EC" id="3.1.26.5"/>
    </reaction>
</comment>
<dbReference type="HAMAP" id="MF_00227">
    <property type="entry name" value="RNase_P"/>
    <property type="match status" value="1"/>
</dbReference>
<dbReference type="PROSITE" id="PS00648">
    <property type="entry name" value="RIBONUCLEASE_P"/>
    <property type="match status" value="1"/>
</dbReference>
<evidence type="ECO:0000256" key="4">
    <source>
        <dbReference type="ARBA" id="ARBA00022759"/>
    </source>
</evidence>
<evidence type="ECO:0000256" key="6">
    <source>
        <dbReference type="ARBA" id="ARBA00022884"/>
    </source>
</evidence>
<dbReference type="GO" id="GO:0004526">
    <property type="term" value="F:ribonuclease P activity"/>
    <property type="evidence" value="ECO:0007669"/>
    <property type="project" value="UniProtKB-UniRule"/>
</dbReference>
<gene>
    <name evidence="7 9" type="primary">rnpA</name>
    <name evidence="9" type="ORF">GCM10010991_29660</name>
</gene>
<dbReference type="InterPro" id="IPR014721">
    <property type="entry name" value="Ribsml_uS5_D2-typ_fold_subgr"/>
</dbReference>
<dbReference type="EC" id="3.1.26.5" evidence="7 8"/>
<comment type="subunit">
    <text evidence="7">Consists of a catalytic RNA component (M1 or rnpB) and a protein subunit.</text>
</comment>
<dbReference type="InterPro" id="IPR020568">
    <property type="entry name" value="Ribosomal_Su5_D2-typ_SF"/>
</dbReference>
<evidence type="ECO:0000256" key="5">
    <source>
        <dbReference type="ARBA" id="ARBA00022801"/>
    </source>
</evidence>
<keyword evidence="3 7" id="KW-0540">Nuclease</keyword>
<dbReference type="PANTHER" id="PTHR33992">
    <property type="entry name" value="RIBONUCLEASE P PROTEIN COMPONENT"/>
    <property type="match status" value="1"/>
</dbReference>
<dbReference type="InterPro" id="IPR020539">
    <property type="entry name" value="RNase_P_CS"/>
</dbReference>
<dbReference type="GO" id="GO:0001682">
    <property type="term" value="P:tRNA 5'-leader removal"/>
    <property type="evidence" value="ECO:0007669"/>
    <property type="project" value="UniProtKB-UniRule"/>
</dbReference>
<protein>
    <recommendedName>
        <fullName evidence="7 8">Ribonuclease P protein component</fullName>
        <shortName evidence="7">RNase P protein</shortName>
        <shortName evidence="7">RNaseP protein</shortName>
        <ecNumber evidence="7 8">3.1.26.5</ecNumber>
    </recommendedName>
    <alternativeName>
        <fullName evidence="7">Protein C5</fullName>
    </alternativeName>
</protein>